<sequence>MSMNPPPLSLLHSRRAALIQSRSALPDAPVVPDRSRPHRTARATRATRSVTARALHHVADVLAPRPERAALR</sequence>
<organism evidence="2 3">
    <name type="scientific">Cellulomonas fulva</name>
    <dbReference type="NCBI Taxonomy" id="2835530"/>
    <lineage>
        <taxon>Bacteria</taxon>
        <taxon>Bacillati</taxon>
        <taxon>Actinomycetota</taxon>
        <taxon>Actinomycetes</taxon>
        <taxon>Micrococcales</taxon>
        <taxon>Cellulomonadaceae</taxon>
        <taxon>Cellulomonas</taxon>
    </lineage>
</organism>
<protein>
    <submittedName>
        <fullName evidence="2">Uncharacterized protein</fullName>
    </submittedName>
</protein>
<dbReference type="EMBL" id="JAHBOH010000001">
    <property type="protein sequence ID" value="MBT0994963.1"/>
    <property type="molecule type" value="Genomic_DNA"/>
</dbReference>
<evidence type="ECO:0000313" key="3">
    <source>
        <dbReference type="Proteomes" id="UP000722125"/>
    </source>
</evidence>
<gene>
    <name evidence="2" type="ORF">KIN34_11780</name>
</gene>
<dbReference type="RefSeq" id="WP_214350716.1">
    <property type="nucleotide sequence ID" value="NZ_JAHBOH010000001.1"/>
</dbReference>
<reference evidence="2 3" key="1">
    <citation type="submission" date="2021-05" db="EMBL/GenBank/DDBJ databases">
        <title>Description of Cellulomonas sp. DKR-3 sp. nov.</title>
        <authorList>
            <person name="Dahal R.H."/>
            <person name="Chaudhary D.K."/>
        </authorList>
    </citation>
    <scope>NUCLEOTIDE SEQUENCE [LARGE SCALE GENOMIC DNA]</scope>
    <source>
        <strain evidence="2 3">DKR-3</strain>
    </source>
</reference>
<evidence type="ECO:0000313" key="2">
    <source>
        <dbReference type="EMBL" id="MBT0994963.1"/>
    </source>
</evidence>
<dbReference type="Proteomes" id="UP000722125">
    <property type="component" value="Unassembled WGS sequence"/>
</dbReference>
<comment type="caution">
    <text evidence="2">The sequence shown here is derived from an EMBL/GenBank/DDBJ whole genome shotgun (WGS) entry which is preliminary data.</text>
</comment>
<keyword evidence="3" id="KW-1185">Reference proteome</keyword>
<proteinExistence type="predicted"/>
<feature type="region of interest" description="Disordered" evidence="1">
    <location>
        <begin position="24"/>
        <end position="49"/>
    </location>
</feature>
<evidence type="ECO:0000256" key="1">
    <source>
        <dbReference type="SAM" id="MobiDB-lite"/>
    </source>
</evidence>
<accession>A0ABS5U0N0</accession>
<name>A0ABS5U0N0_9CELL</name>